<evidence type="ECO:0000313" key="2">
    <source>
        <dbReference type="Proteomes" id="UP000015524"/>
    </source>
</evidence>
<comment type="caution">
    <text evidence="1">The sequence shown here is derived from an EMBL/GenBank/DDBJ whole genome shotgun (WGS) entry which is preliminary data.</text>
</comment>
<proteinExistence type="predicted"/>
<protein>
    <submittedName>
        <fullName evidence="1">Uncharacterized protein</fullName>
    </submittedName>
</protein>
<sequence length="35" mass="3906">MRDIHGPQLKDAIVAQLECGMAKWDLFPSGFSDDN</sequence>
<dbReference type="AlphaFoldDB" id="T0HS73"/>
<dbReference type="PATRIC" id="fig|1114964.8.peg.4399"/>
<dbReference type="EMBL" id="ATIB01000050">
    <property type="protein sequence ID" value="EQB02185.1"/>
    <property type="molecule type" value="Genomic_DNA"/>
</dbReference>
<name>T0HS73_9SPHN</name>
<reference evidence="1 2" key="1">
    <citation type="journal article" date="2013" name="Genome Announc.">
        <title>Draft Genome Sequence of a Hexachlorocyclohexane-Degrading Bacterium, Sphingobium baderi Strain LL03T.</title>
        <authorList>
            <person name="Kaur J."/>
            <person name="Verma H."/>
            <person name="Tripathi C."/>
            <person name="Khurana J.P."/>
            <person name="Lal R."/>
        </authorList>
    </citation>
    <scope>NUCLEOTIDE SEQUENCE [LARGE SCALE GENOMIC DNA]</scope>
    <source>
        <strain evidence="1 2">LL03</strain>
    </source>
</reference>
<evidence type="ECO:0000313" key="1">
    <source>
        <dbReference type="EMBL" id="EQB02185.1"/>
    </source>
</evidence>
<dbReference type="Proteomes" id="UP000015524">
    <property type="component" value="Unassembled WGS sequence"/>
</dbReference>
<gene>
    <name evidence="1" type="ORF">L485_09225</name>
</gene>
<keyword evidence="2" id="KW-1185">Reference proteome</keyword>
<accession>T0HS73</accession>
<organism evidence="1 2">
    <name type="scientific">Sphingobium baderi LL03</name>
    <dbReference type="NCBI Taxonomy" id="1114964"/>
    <lineage>
        <taxon>Bacteria</taxon>
        <taxon>Pseudomonadati</taxon>
        <taxon>Pseudomonadota</taxon>
        <taxon>Alphaproteobacteria</taxon>
        <taxon>Sphingomonadales</taxon>
        <taxon>Sphingomonadaceae</taxon>
        <taxon>Sphingobium</taxon>
    </lineage>
</organism>